<evidence type="ECO:0000313" key="3">
    <source>
        <dbReference type="Proteomes" id="UP000248021"/>
    </source>
</evidence>
<keyword evidence="1" id="KW-0812">Transmembrane</keyword>
<protein>
    <submittedName>
        <fullName evidence="2">Uncharacterized protein</fullName>
    </submittedName>
</protein>
<gene>
    <name evidence="2" type="ORF">C7450_110131</name>
</gene>
<feature type="transmembrane region" description="Helical" evidence="1">
    <location>
        <begin position="53"/>
        <end position="71"/>
    </location>
</feature>
<evidence type="ECO:0000313" key="2">
    <source>
        <dbReference type="EMBL" id="PXW55192.1"/>
    </source>
</evidence>
<evidence type="ECO:0000256" key="1">
    <source>
        <dbReference type="SAM" id="Phobius"/>
    </source>
</evidence>
<dbReference type="AlphaFoldDB" id="A0A2V3TZ67"/>
<accession>A0A2V3TZ67</accession>
<organism evidence="2 3">
    <name type="scientific">Chelatococcus asaccharovorans</name>
    <dbReference type="NCBI Taxonomy" id="28210"/>
    <lineage>
        <taxon>Bacteria</taxon>
        <taxon>Pseudomonadati</taxon>
        <taxon>Pseudomonadota</taxon>
        <taxon>Alphaproteobacteria</taxon>
        <taxon>Hyphomicrobiales</taxon>
        <taxon>Chelatococcaceae</taxon>
        <taxon>Chelatococcus</taxon>
    </lineage>
</organism>
<dbReference type="EMBL" id="QJJK01000010">
    <property type="protein sequence ID" value="PXW55192.1"/>
    <property type="molecule type" value="Genomic_DNA"/>
</dbReference>
<keyword evidence="1" id="KW-0472">Membrane</keyword>
<name>A0A2V3TZ67_9HYPH</name>
<sequence length="74" mass="8163">MVANGASLARVVLFPRGVLCFSRTKVEIAVRHIPNDDYEYPERTWMGIAGKILLSKVTLAVLIGLALLAAYEFL</sequence>
<comment type="caution">
    <text evidence="2">The sequence shown here is derived from an EMBL/GenBank/DDBJ whole genome shotgun (WGS) entry which is preliminary data.</text>
</comment>
<proteinExistence type="predicted"/>
<keyword evidence="3" id="KW-1185">Reference proteome</keyword>
<dbReference type="Proteomes" id="UP000248021">
    <property type="component" value="Unassembled WGS sequence"/>
</dbReference>
<reference evidence="2 3" key="1">
    <citation type="submission" date="2018-05" db="EMBL/GenBank/DDBJ databases">
        <title>Genomic Encyclopedia of Type Strains, Phase IV (KMG-IV): sequencing the most valuable type-strain genomes for metagenomic binning, comparative biology and taxonomic classification.</title>
        <authorList>
            <person name="Goeker M."/>
        </authorList>
    </citation>
    <scope>NUCLEOTIDE SEQUENCE [LARGE SCALE GENOMIC DNA]</scope>
    <source>
        <strain evidence="2 3">DSM 6462</strain>
    </source>
</reference>
<keyword evidence="1" id="KW-1133">Transmembrane helix</keyword>